<protein>
    <submittedName>
        <fullName evidence="1">Uncharacterized protein</fullName>
    </submittedName>
</protein>
<dbReference type="Proteomes" id="UP000011134">
    <property type="component" value="Unassembled WGS sequence"/>
</dbReference>
<keyword evidence="2" id="KW-1185">Reference proteome</keyword>
<dbReference type="AlphaFoldDB" id="L8J6Z5"/>
<reference evidence="1 2" key="1">
    <citation type="submission" date="2012-12" db="EMBL/GenBank/DDBJ databases">
        <title>Genome Assembly of Photobacterium sp. AK15.</title>
        <authorList>
            <person name="Khatri I."/>
            <person name="Vaidya B."/>
            <person name="Srinivas T.N.R."/>
            <person name="Subramanian S."/>
            <person name="Pinnaka A."/>
        </authorList>
    </citation>
    <scope>NUCLEOTIDE SEQUENCE [LARGE SCALE GENOMIC DNA]</scope>
    <source>
        <strain evidence="1 2">AK15</strain>
    </source>
</reference>
<comment type="caution">
    <text evidence="1">The sequence shown here is derived from an EMBL/GenBank/DDBJ whole genome shotgun (WGS) entry which is preliminary data.</text>
</comment>
<organism evidence="1 2">
    <name type="scientific">Photobacterium marinum</name>
    <dbReference type="NCBI Taxonomy" id="1056511"/>
    <lineage>
        <taxon>Bacteria</taxon>
        <taxon>Pseudomonadati</taxon>
        <taxon>Pseudomonadota</taxon>
        <taxon>Gammaproteobacteria</taxon>
        <taxon>Vibrionales</taxon>
        <taxon>Vibrionaceae</taxon>
        <taxon>Photobacterium</taxon>
    </lineage>
</organism>
<evidence type="ECO:0000313" key="1">
    <source>
        <dbReference type="EMBL" id="ELR63968.1"/>
    </source>
</evidence>
<dbReference type="EMBL" id="AMZO01000033">
    <property type="protein sequence ID" value="ELR63968.1"/>
    <property type="molecule type" value="Genomic_DNA"/>
</dbReference>
<dbReference type="PATRIC" id="fig|1056511.3.peg.3971"/>
<evidence type="ECO:0000313" key="2">
    <source>
        <dbReference type="Proteomes" id="UP000011134"/>
    </source>
</evidence>
<gene>
    <name evidence="1" type="ORF">C942_03047</name>
</gene>
<name>L8J6Z5_9GAMM</name>
<proteinExistence type="predicted"/>
<sequence length="43" mass="4715">MACLKVRVQGGAGYIRHGFAPTEHQNIIRTAHFFPVCCKGADL</sequence>
<accession>L8J6Z5</accession>